<comment type="caution">
    <text evidence="3">The sequence shown here is derived from an EMBL/GenBank/DDBJ whole genome shotgun (WGS) entry which is preliminary data.</text>
</comment>
<dbReference type="PROSITE" id="PS51257">
    <property type="entry name" value="PROKAR_LIPOPROTEIN"/>
    <property type="match status" value="1"/>
</dbReference>
<keyword evidence="4" id="KW-1185">Reference proteome</keyword>
<keyword evidence="2" id="KW-0732">Signal</keyword>
<dbReference type="EMBL" id="JAEUAX010000004">
    <property type="protein sequence ID" value="MBW9110031.1"/>
    <property type="molecule type" value="Genomic_DNA"/>
</dbReference>
<reference evidence="3 4" key="1">
    <citation type="journal article" date="2021" name="MBio">
        <title>Poor Competitiveness of Bradyrhizobium in Pigeon Pea Root Colonization in Indian Soils.</title>
        <authorList>
            <person name="Chalasani D."/>
            <person name="Basu A."/>
            <person name="Pullabhotla S.V.S.R.N."/>
            <person name="Jorrin B."/>
            <person name="Neal A.L."/>
            <person name="Poole P.S."/>
            <person name="Podile A.R."/>
            <person name="Tkacz A."/>
        </authorList>
    </citation>
    <scope>NUCLEOTIDE SEQUENCE [LARGE SCALE GENOMIC DNA]</scope>
    <source>
        <strain evidence="3 4">HU12</strain>
    </source>
</reference>
<evidence type="ECO:0000256" key="1">
    <source>
        <dbReference type="SAM" id="MobiDB-lite"/>
    </source>
</evidence>
<evidence type="ECO:0000313" key="4">
    <source>
        <dbReference type="Proteomes" id="UP000777440"/>
    </source>
</evidence>
<feature type="region of interest" description="Disordered" evidence="1">
    <location>
        <begin position="23"/>
        <end position="51"/>
    </location>
</feature>
<accession>A0ABS7HXC5</accession>
<proteinExistence type="predicted"/>
<dbReference type="RefSeq" id="WP_220288152.1">
    <property type="nucleotide sequence ID" value="NZ_JAEUAX010000004.1"/>
</dbReference>
<name>A0ABS7HXC5_9MICO</name>
<dbReference type="Proteomes" id="UP000777440">
    <property type="component" value="Unassembled WGS sequence"/>
</dbReference>
<organism evidence="3 4">
    <name type="scientific">Microbacterium ureisolvens</name>
    <dbReference type="NCBI Taxonomy" id="2781186"/>
    <lineage>
        <taxon>Bacteria</taxon>
        <taxon>Bacillati</taxon>
        <taxon>Actinomycetota</taxon>
        <taxon>Actinomycetes</taxon>
        <taxon>Micrococcales</taxon>
        <taxon>Microbacteriaceae</taxon>
        <taxon>Microbacterium</taxon>
    </lineage>
</organism>
<feature type="compositionally biased region" description="Low complexity" evidence="1">
    <location>
        <begin position="23"/>
        <end position="44"/>
    </location>
</feature>
<evidence type="ECO:0000256" key="2">
    <source>
        <dbReference type="SAM" id="SignalP"/>
    </source>
</evidence>
<gene>
    <name evidence="3" type="ORF">JNB61_09640</name>
</gene>
<sequence length="225" mass="22996">MRARLTPCLLLTSAVLLSGCASPAAPTTAPSGTPDTATPAATTPAPTPTPQDELIVGIDGVTYEHDGVADEFLFEGAGEAEDLLVAIEELTGRPRTGEDIEGPYGGYWGTSYTWDGVKVIVAGEHADRVNVAVTAPAIGGVPIVTEDGELSVGSSREDAVAAGARDGWDADSDGIADWLEVGELEVPGTNSLVNPGGVGIMFVLLGLTGDTITEIQSPGNDFSDM</sequence>
<feature type="signal peptide" evidence="2">
    <location>
        <begin position="1"/>
        <end position="24"/>
    </location>
</feature>
<feature type="chain" id="PRO_5046779324" evidence="2">
    <location>
        <begin position="25"/>
        <end position="225"/>
    </location>
</feature>
<protein>
    <submittedName>
        <fullName evidence="3">Uncharacterized protein</fullName>
    </submittedName>
</protein>
<evidence type="ECO:0000313" key="3">
    <source>
        <dbReference type="EMBL" id="MBW9110031.1"/>
    </source>
</evidence>